<protein>
    <submittedName>
        <fullName evidence="1">CLUMA_CG017268, isoform A</fullName>
    </submittedName>
</protein>
<accession>A0A1J1IVC1</accession>
<dbReference type="Proteomes" id="UP000183832">
    <property type="component" value="Unassembled WGS sequence"/>
</dbReference>
<dbReference type="EMBL" id="CVRI01000061">
    <property type="protein sequence ID" value="CRL04157.1"/>
    <property type="molecule type" value="Genomic_DNA"/>
</dbReference>
<evidence type="ECO:0000313" key="1">
    <source>
        <dbReference type="EMBL" id="CRL04157.1"/>
    </source>
</evidence>
<organism evidence="1 2">
    <name type="scientific">Clunio marinus</name>
    <dbReference type="NCBI Taxonomy" id="568069"/>
    <lineage>
        <taxon>Eukaryota</taxon>
        <taxon>Metazoa</taxon>
        <taxon>Ecdysozoa</taxon>
        <taxon>Arthropoda</taxon>
        <taxon>Hexapoda</taxon>
        <taxon>Insecta</taxon>
        <taxon>Pterygota</taxon>
        <taxon>Neoptera</taxon>
        <taxon>Endopterygota</taxon>
        <taxon>Diptera</taxon>
        <taxon>Nematocera</taxon>
        <taxon>Chironomoidea</taxon>
        <taxon>Chironomidae</taxon>
        <taxon>Clunio</taxon>
    </lineage>
</organism>
<gene>
    <name evidence="1" type="ORF">CLUMA_CG017268</name>
</gene>
<name>A0A1J1IVC1_9DIPT</name>
<proteinExistence type="predicted"/>
<evidence type="ECO:0000313" key="2">
    <source>
        <dbReference type="Proteomes" id="UP000183832"/>
    </source>
</evidence>
<reference evidence="1 2" key="1">
    <citation type="submission" date="2015-04" db="EMBL/GenBank/DDBJ databases">
        <authorList>
            <person name="Syromyatnikov M.Y."/>
            <person name="Popov V.N."/>
        </authorList>
    </citation>
    <scope>NUCLEOTIDE SEQUENCE [LARGE SCALE GENOMIC DNA]</scope>
</reference>
<dbReference type="AlphaFoldDB" id="A0A1J1IVC1"/>
<keyword evidence="2" id="KW-1185">Reference proteome</keyword>
<sequence length="68" mass="7794">MTIQRQKSALRGFFAFPIARCHDLVHNRKLTSQILWIRNNKVGSLEIHILISKSVVKVILPLKISKTS</sequence>